<dbReference type="PANTHER" id="PTHR22642">
    <property type="entry name" value="IMIDAZOLONEPROPIONASE"/>
    <property type="match status" value="1"/>
</dbReference>
<dbReference type="SUPFAM" id="SSF51338">
    <property type="entry name" value="Composite domain of metallo-dependent hydrolases"/>
    <property type="match status" value="1"/>
</dbReference>
<dbReference type="Gene3D" id="3.20.20.140">
    <property type="entry name" value="Metal-dependent hydrolases"/>
    <property type="match status" value="1"/>
</dbReference>
<proteinExistence type="predicted"/>
<dbReference type="EMBL" id="RSDW01000001">
    <property type="protein sequence ID" value="RSL18675.1"/>
    <property type="molecule type" value="Genomic_DNA"/>
</dbReference>
<evidence type="ECO:0000313" key="4">
    <source>
        <dbReference type="EMBL" id="RSL18675.1"/>
    </source>
</evidence>
<feature type="domain" description="Amidohydrolase 3" evidence="3">
    <location>
        <begin position="77"/>
        <end position="544"/>
    </location>
</feature>
<name>A0A428MP92_9BACT</name>
<dbReference type="GO" id="GO:0016810">
    <property type="term" value="F:hydrolase activity, acting on carbon-nitrogen (but not peptide) bonds"/>
    <property type="evidence" value="ECO:0007669"/>
    <property type="project" value="InterPro"/>
</dbReference>
<sequence length="552" mass="59593">MSGSIQTCIAVLLVVLSHVAAKSQQAAPDLVLLNGKIFTSDAAHPYVQALAIRGERITGTGDSAKIRALAGPHTKQIDLGGRTIIPGINDAHNHLSISPPNRMDLQFKSPDPDWPEVKAAIAAAVLKAPKGTFIYGQIAWKIFRDLAVNRDTLDQVAPNNPVILETFTGHAWIVNSAAIARVGIREDQPDPVGGRYERSPKGRLTGVIREYAALNASRSLSDQTSEADALAELGKTLFAAVKWGITTIQDMSNDMPPDRCVALLEKMPTPIRVRVMRMPGTTPAGRDVQEGRPVPRSSNPLITVSGTKWMLDGTPLEGTFAHRNDPATMDYFLLHEQLTFPETEIASMLRESLHDHDQLLLHVSAYPPAAAMLTAMQAEGGAQMWAKQRVRFEHGDGLTPDLIPRVKEMGIVVVQNGIHLAGVEVNPDMGSVLERLKAQPLRSLLVAGIPVALGSDGPTNPYLNIMFASLDPDRPSEAITREQAVIAYTLTSAYAEFAEKDKGSLEPGKLADLAALSQDIFTVDASDLPKTESVLTMVGGKTVYDAKVIPHQ</sequence>
<dbReference type="AlphaFoldDB" id="A0A428MP92"/>
<feature type="region of interest" description="Disordered" evidence="1">
    <location>
        <begin position="279"/>
        <end position="299"/>
    </location>
</feature>
<evidence type="ECO:0000256" key="2">
    <source>
        <dbReference type="SAM" id="SignalP"/>
    </source>
</evidence>
<evidence type="ECO:0000313" key="5">
    <source>
        <dbReference type="Proteomes" id="UP000269669"/>
    </source>
</evidence>
<dbReference type="Gene3D" id="3.10.310.70">
    <property type="match status" value="1"/>
</dbReference>
<keyword evidence="2" id="KW-0732">Signal</keyword>
<evidence type="ECO:0000259" key="3">
    <source>
        <dbReference type="Pfam" id="PF07969"/>
    </source>
</evidence>
<dbReference type="Proteomes" id="UP000269669">
    <property type="component" value="Unassembled WGS sequence"/>
</dbReference>
<accession>A0A428MP92</accession>
<dbReference type="Pfam" id="PF07969">
    <property type="entry name" value="Amidohydro_3"/>
    <property type="match status" value="1"/>
</dbReference>
<dbReference type="SUPFAM" id="SSF51556">
    <property type="entry name" value="Metallo-dependent hydrolases"/>
    <property type="match status" value="1"/>
</dbReference>
<keyword evidence="5" id="KW-1185">Reference proteome</keyword>
<reference evidence="4 5" key="1">
    <citation type="submission" date="2018-12" db="EMBL/GenBank/DDBJ databases">
        <title>Sequencing of bacterial isolates from soil warming experiment in Harvard Forest, Massachusetts, USA.</title>
        <authorList>
            <person name="Deangelis K."/>
        </authorList>
    </citation>
    <scope>NUCLEOTIDE SEQUENCE [LARGE SCALE GENOMIC DNA]</scope>
    <source>
        <strain evidence="4 5">EB153</strain>
    </source>
</reference>
<gene>
    <name evidence="4" type="ORF">EDE15_4271</name>
</gene>
<dbReference type="RefSeq" id="WP_125487000.1">
    <property type="nucleotide sequence ID" value="NZ_RSDW01000001.1"/>
</dbReference>
<dbReference type="InterPro" id="IPR011059">
    <property type="entry name" value="Metal-dep_hydrolase_composite"/>
</dbReference>
<feature type="chain" id="PRO_5019342748" description="Amidohydrolase 3 domain-containing protein" evidence="2">
    <location>
        <begin position="27"/>
        <end position="552"/>
    </location>
</feature>
<dbReference type="PANTHER" id="PTHR22642:SF2">
    <property type="entry name" value="PROTEIN LONG AFTER FAR-RED 3"/>
    <property type="match status" value="1"/>
</dbReference>
<dbReference type="Gene3D" id="2.30.40.10">
    <property type="entry name" value="Urease, subunit C, domain 1"/>
    <property type="match status" value="1"/>
</dbReference>
<comment type="caution">
    <text evidence="4">The sequence shown here is derived from an EMBL/GenBank/DDBJ whole genome shotgun (WGS) entry which is preliminary data.</text>
</comment>
<dbReference type="OrthoDB" id="9767366at2"/>
<organism evidence="4 5">
    <name type="scientific">Edaphobacter aggregans</name>
    <dbReference type="NCBI Taxonomy" id="570835"/>
    <lineage>
        <taxon>Bacteria</taxon>
        <taxon>Pseudomonadati</taxon>
        <taxon>Acidobacteriota</taxon>
        <taxon>Terriglobia</taxon>
        <taxon>Terriglobales</taxon>
        <taxon>Acidobacteriaceae</taxon>
        <taxon>Edaphobacter</taxon>
    </lineage>
</organism>
<protein>
    <recommendedName>
        <fullName evidence="3">Amidohydrolase 3 domain-containing protein</fullName>
    </recommendedName>
</protein>
<feature type="signal peptide" evidence="2">
    <location>
        <begin position="1"/>
        <end position="26"/>
    </location>
</feature>
<dbReference type="InterPro" id="IPR032466">
    <property type="entry name" value="Metal_Hydrolase"/>
</dbReference>
<dbReference type="InterPro" id="IPR013108">
    <property type="entry name" value="Amidohydro_3"/>
</dbReference>
<evidence type="ECO:0000256" key="1">
    <source>
        <dbReference type="SAM" id="MobiDB-lite"/>
    </source>
</evidence>